<keyword evidence="2" id="KW-0238">DNA-binding</keyword>
<dbReference type="Proteomes" id="UP000249008">
    <property type="component" value="Chromosome 1"/>
</dbReference>
<name>A0AAX1TPN7_9FUSO</name>
<organism evidence="4 5">
    <name type="scientific">Fusobacterium ulcerans</name>
    <dbReference type="NCBI Taxonomy" id="861"/>
    <lineage>
        <taxon>Bacteria</taxon>
        <taxon>Fusobacteriati</taxon>
        <taxon>Fusobacteriota</taxon>
        <taxon>Fusobacteriia</taxon>
        <taxon>Fusobacteriales</taxon>
        <taxon>Fusobacteriaceae</taxon>
        <taxon>Fusobacterium</taxon>
    </lineage>
</organism>
<keyword evidence="1" id="KW-0226">DNA condensation</keyword>
<dbReference type="RefSeq" id="WP_005981966.1">
    <property type="nucleotide sequence ID" value="NZ_BAABXY010000001.1"/>
</dbReference>
<proteinExistence type="inferred from homology"/>
<dbReference type="EMBL" id="LS483487">
    <property type="protein sequence ID" value="SQJ06676.1"/>
    <property type="molecule type" value="Genomic_DNA"/>
</dbReference>
<dbReference type="PRINTS" id="PR01727">
    <property type="entry name" value="DNABINDINGHU"/>
</dbReference>
<dbReference type="GO" id="GO:0030261">
    <property type="term" value="P:chromosome condensation"/>
    <property type="evidence" value="ECO:0007669"/>
    <property type="project" value="UniProtKB-KW"/>
</dbReference>
<comment type="similarity">
    <text evidence="3">Belongs to the bacterial histone-like protein family.</text>
</comment>
<sequence>MTEKEFMKKYLESFKLDGRLKNIGEAKKRVKVFFDTLKQVIDKDEKVIFKDWGKFEIEHREQRTYGNPRTKERIIIPAKKVLKFTVGKKFADRVKNS</sequence>
<evidence type="ECO:0000256" key="3">
    <source>
        <dbReference type="RuleBase" id="RU003939"/>
    </source>
</evidence>
<dbReference type="GO" id="GO:0005829">
    <property type="term" value="C:cytosol"/>
    <property type="evidence" value="ECO:0007669"/>
    <property type="project" value="TreeGrafter"/>
</dbReference>
<dbReference type="InterPro" id="IPR000119">
    <property type="entry name" value="Hist_DNA-bd"/>
</dbReference>
<dbReference type="Pfam" id="PF00216">
    <property type="entry name" value="Bac_DNA_binding"/>
    <property type="match status" value="1"/>
</dbReference>
<dbReference type="GeneID" id="78453291"/>
<dbReference type="PANTHER" id="PTHR33175:SF3">
    <property type="entry name" value="DNA-BINDING PROTEIN HU-BETA"/>
    <property type="match status" value="1"/>
</dbReference>
<dbReference type="AlphaFoldDB" id="A0AAX1TPN7"/>
<dbReference type="PANTHER" id="PTHR33175">
    <property type="entry name" value="DNA-BINDING PROTEIN HU"/>
    <property type="match status" value="1"/>
</dbReference>
<evidence type="ECO:0000256" key="2">
    <source>
        <dbReference type="ARBA" id="ARBA00023125"/>
    </source>
</evidence>
<dbReference type="KEGG" id="ful:C4N20_00615"/>
<protein>
    <submittedName>
        <fullName evidence="4">Integration host factor subunit alpha</fullName>
    </submittedName>
</protein>
<dbReference type="SUPFAM" id="SSF47729">
    <property type="entry name" value="IHF-like DNA-binding proteins"/>
    <property type="match status" value="1"/>
</dbReference>
<evidence type="ECO:0000256" key="1">
    <source>
        <dbReference type="ARBA" id="ARBA00023067"/>
    </source>
</evidence>
<reference evidence="4 5" key="1">
    <citation type="submission" date="2018-06" db="EMBL/GenBank/DDBJ databases">
        <authorList>
            <consortium name="Pathogen Informatics"/>
            <person name="Doyle S."/>
        </authorList>
    </citation>
    <scope>NUCLEOTIDE SEQUENCE [LARGE SCALE GENOMIC DNA]</scope>
    <source>
        <strain evidence="4 5">NCTC12112</strain>
    </source>
</reference>
<evidence type="ECO:0000313" key="5">
    <source>
        <dbReference type="Proteomes" id="UP000249008"/>
    </source>
</evidence>
<dbReference type="SMART" id="SM00411">
    <property type="entry name" value="BHL"/>
    <property type="match status" value="1"/>
</dbReference>
<dbReference type="Gene3D" id="4.10.520.10">
    <property type="entry name" value="IHF-like DNA-binding proteins"/>
    <property type="match status" value="1"/>
</dbReference>
<gene>
    <name evidence="4" type="primary">ihfA_5</name>
    <name evidence="4" type="ORF">NCTC12112_01994</name>
</gene>
<dbReference type="GO" id="GO:0030527">
    <property type="term" value="F:structural constituent of chromatin"/>
    <property type="evidence" value="ECO:0007669"/>
    <property type="project" value="InterPro"/>
</dbReference>
<dbReference type="InterPro" id="IPR010992">
    <property type="entry name" value="IHF-like_DNA-bd_dom_sf"/>
</dbReference>
<dbReference type="GO" id="GO:0003677">
    <property type="term" value="F:DNA binding"/>
    <property type="evidence" value="ECO:0007669"/>
    <property type="project" value="UniProtKB-KW"/>
</dbReference>
<evidence type="ECO:0000313" key="4">
    <source>
        <dbReference type="EMBL" id="SQJ06676.1"/>
    </source>
</evidence>
<accession>A0AAX1TPN7</accession>